<keyword evidence="6" id="KW-0175">Coiled coil</keyword>
<comment type="subcellular location">
    <subcellularLocation>
        <location evidence="1">Cytoplasm</location>
        <location evidence="1">Cytosol</location>
    </subcellularLocation>
</comment>
<evidence type="ECO:0000256" key="4">
    <source>
        <dbReference type="ARBA" id="ARBA00022795"/>
    </source>
</evidence>
<keyword evidence="4" id="KW-1005">Bacterial flagellum biogenesis</keyword>
<dbReference type="Pfam" id="PF02561">
    <property type="entry name" value="FliS"/>
    <property type="match status" value="1"/>
</dbReference>
<dbReference type="STRING" id="1527.SAMN04489757_10692"/>
<name>A0A1I5DMN6_9FIRM</name>
<evidence type="ECO:0000313" key="8">
    <source>
        <dbReference type="Proteomes" id="UP000198806"/>
    </source>
</evidence>
<dbReference type="CDD" id="cd16098">
    <property type="entry name" value="FliS"/>
    <property type="match status" value="1"/>
</dbReference>
<protein>
    <submittedName>
        <fullName evidence="7">Flagellar protein FliS</fullName>
    </submittedName>
</protein>
<sequence>MPVNAAAAYQNNKINTATPAELTLMLYEGIIKFCNIAIIGIEENDINKANLNIQKAEKIITHLRSTLDFKYPVAKDFDNIYDYVFDRLIQANIRKDKDIIEEALEHVRGLRDTWKEVMKNGNIR</sequence>
<keyword evidence="7" id="KW-0966">Cell projection</keyword>
<dbReference type="RefSeq" id="WP_091685001.1">
    <property type="nucleotide sequence ID" value="NZ_BAABFM010000013.1"/>
</dbReference>
<dbReference type="Gene3D" id="1.20.120.340">
    <property type="entry name" value="Flagellar protein FliS"/>
    <property type="match status" value="1"/>
</dbReference>
<keyword evidence="3" id="KW-0963">Cytoplasm</keyword>
<dbReference type="EMBL" id="FOWD01000006">
    <property type="protein sequence ID" value="SFO00438.1"/>
    <property type="molecule type" value="Genomic_DNA"/>
</dbReference>
<dbReference type="PANTHER" id="PTHR34773">
    <property type="entry name" value="FLAGELLAR SECRETION CHAPERONE FLIS"/>
    <property type="match status" value="1"/>
</dbReference>
<dbReference type="InterPro" id="IPR036584">
    <property type="entry name" value="FliS_sf"/>
</dbReference>
<dbReference type="GO" id="GO:0044780">
    <property type="term" value="P:bacterial-type flagellum assembly"/>
    <property type="evidence" value="ECO:0007669"/>
    <property type="project" value="InterPro"/>
</dbReference>
<dbReference type="NCBIfam" id="TIGR00208">
    <property type="entry name" value="fliS"/>
    <property type="match status" value="1"/>
</dbReference>
<organism evidence="7 8">
    <name type="scientific">Anaerocolumna aminovalerica</name>
    <dbReference type="NCBI Taxonomy" id="1527"/>
    <lineage>
        <taxon>Bacteria</taxon>
        <taxon>Bacillati</taxon>
        <taxon>Bacillota</taxon>
        <taxon>Clostridia</taxon>
        <taxon>Lachnospirales</taxon>
        <taxon>Lachnospiraceae</taxon>
        <taxon>Anaerocolumna</taxon>
    </lineage>
</organism>
<dbReference type="PANTHER" id="PTHR34773:SF1">
    <property type="entry name" value="FLAGELLAR SECRETION CHAPERONE FLIS"/>
    <property type="match status" value="1"/>
</dbReference>
<feature type="coiled-coil region" evidence="6">
    <location>
        <begin position="39"/>
        <end position="66"/>
    </location>
</feature>
<dbReference type="GO" id="GO:0005829">
    <property type="term" value="C:cytosol"/>
    <property type="evidence" value="ECO:0007669"/>
    <property type="project" value="UniProtKB-SubCell"/>
</dbReference>
<dbReference type="PIRSF" id="PIRSF039090">
    <property type="entry name" value="Flis"/>
    <property type="match status" value="1"/>
</dbReference>
<keyword evidence="7" id="KW-0282">Flagellum</keyword>
<comment type="similarity">
    <text evidence="2">Belongs to the FliS family.</text>
</comment>
<dbReference type="InterPro" id="IPR003713">
    <property type="entry name" value="FliS"/>
</dbReference>
<keyword evidence="5" id="KW-0143">Chaperone</keyword>
<keyword evidence="7" id="KW-0969">Cilium</keyword>
<evidence type="ECO:0000256" key="1">
    <source>
        <dbReference type="ARBA" id="ARBA00004514"/>
    </source>
</evidence>
<evidence type="ECO:0000256" key="3">
    <source>
        <dbReference type="ARBA" id="ARBA00022490"/>
    </source>
</evidence>
<evidence type="ECO:0000256" key="5">
    <source>
        <dbReference type="ARBA" id="ARBA00023186"/>
    </source>
</evidence>
<reference evidence="7 8" key="1">
    <citation type="submission" date="2016-10" db="EMBL/GenBank/DDBJ databases">
        <authorList>
            <person name="de Groot N.N."/>
        </authorList>
    </citation>
    <scope>NUCLEOTIDE SEQUENCE [LARGE SCALE GENOMIC DNA]</scope>
    <source>
        <strain evidence="7 8">DSM 1283</strain>
    </source>
</reference>
<dbReference type="SUPFAM" id="SSF101116">
    <property type="entry name" value="Flagellar export chaperone FliS"/>
    <property type="match status" value="1"/>
</dbReference>
<evidence type="ECO:0000256" key="2">
    <source>
        <dbReference type="ARBA" id="ARBA00008787"/>
    </source>
</evidence>
<gene>
    <name evidence="7" type="ORF">SAMN04489757_10692</name>
</gene>
<dbReference type="Proteomes" id="UP000198806">
    <property type="component" value="Unassembled WGS sequence"/>
</dbReference>
<dbReference type="AlphaFoldDB" id="A0A1I5DMN6"/>
<evidence type="ECO:0000313" key="7">
    <source>
        <dbReference type="EMBL" id="SFO00438.1"/>
    </source>
</evidence>
<evidence type="ECO:0000256" key="6">
    <source>
        <dbReference type="SAM" id="Coils"/>
    </source>
</evidence>
<accession>A0A1I5DMN6</accession>
<dbReference type="GO" id="GO:0071973">
    <property type="term" value="P:bacterial-type flagellum-dependent cell motility"/>
    <property type="evidence" value="ECO:0007669"/>
    <property type="project" value="TreeGrafter"/>
</dbReference>
<proteinExistence type="inferred from homology"/>
<dbReference type="OrthoDB" id="1524959at2"/>
<keyword evidence="8" id="KW-1185">Reference proteome</keyword>